<dbReference type="InterPro" id="IPR012308">
    <property type="entry name" value="DNA_ligase_ATP-dep_N"/>
</dbReference>
<keyword evidence="10" id="KW-0863">Zinc-finger</keyword>
<dbReference type="SUPFAM" id="SSF50249">
    <property type="entry name" value="Nucleic acid-binding proteins"/>
    <property type="match status" value="1"/>
</dbReference>
<dbReference type="SUPFAM" id="SSF57716">
    <property type="entry name" value="Glucocorticoid receptor-like (DNA-binding domain)"/>
    <property type="match status" value="1"/>
</dbReference>
<dbReference type="FunFam" id="2.40.50.140:FF:000085">
    <property type="entry name" value="DNA ligase"/>
    <property type="match status" value="1"/>
</dbReference>
<dbReference type="InterPro" id="IPR050191">
    <property type="entry name" value="ATP-dep_DNA_ligase"/>
</dbReference>
<dbReference type="EC" id="6.5.1.1" evidence="19"/>
<evidence type="ECO:0000256" key="13">
    <source>
        <dbReference type="ARBA" id="ARBA00022842"/>
    </source>
</evidence>
<evidence type="ECO:0000256" key="5">
    <source>
        <dbReference type="ARBA" id="ARBA00022618"/>
    </source>
</evidence>
<dbReference type="PROSITE" id="PS00697">
    <property type="entry name" value="DNA_LIGASE_A1"/>
    <property type="match status" value="1"/>
</dbReference>
<organism evidence="25 26">
    <name type="scientific">Ceratosolen solmsi marchali</name>
    <dbReference type="NCBI Taxonomy" id="326594"/>
    <lineage>
        <taxon>Eukaryota</taxon>
        <taxon>Metazoa</taxon>
        <taxon>Ecdysozoa</taxon>
        <taxon>Arthropoda</taxon>
        <taxon>Hexapoda</taxon>
        <taxon>Insecta</taxon>
        <taxon>Pterygota</taxon>
        <taxon>Neoptera</taxon>
        <taxon>Endopterygota</taxon>
        <taxon>Hymenoptera</taxon>
        <taxon>Apocrita</taxon>
        <taxon>Proctotrupomorpha</taxon>
        <taxon>Chalcidoidea</taxon>
        <taxon>Agaonidae</taxon>
        <taxon>Agaoninae</taxon>
        <taxon>Ceratosolen</taxon>
    </lineage>
</organism>
<dbReference type="GO" id="GO:0003910">
    <property type="term" value="F:DNA ligase (ATP) activity"/>
    <property type="evidence" value="ECO:0007669"/>
    <property type="project" value="UniProtKB-EC"/>
</dbReference>
<evidence type="ECO:0000256" key="3">
    <source>
        <dbReference type="ARBA" id="ARBA00007572"/>
    </source>
</evidence>
<dbReference type="GeneID" id="105364436"/>
<dbReference type="CDD" id="cd07902">
    <property type="entry name" value="Adenylation_DNA_ligase_III"/>
    <property type="match status" value="1"/>
</dbReference>
<dbReference type="Gene3D" id="3.30.1740.10">
    <property type="entry name" value="Zinc finger, PARP-type"/>
    <property type="match status" value="1"/>
</dbReference>
<evidence type="ECO:0000256" key="6">
    <source>
        <dbReference type="ARBA" id="ARBA00022705"/>
    </source>
</evidence>
<reference evidence="26" key="1">
    <citation type="submission" date="2025-08" db="UniProtKB">
        <authorList>
            <consortium name="RefSeq"/>
        </authorList>
    </citation>
    <scope>IDENTIFICATION</scope>
</reference>
<comment type="subcellular location">
    <subcellularLocation>
        <location evidence="2">Nucleus</location>
    </subcellularLocation>
</comment>
<dbReference type="GO" id="GO:0005524">
    <property type="term" value="F:ATP binding"/>
    <property type="evidence" value="ECO:0007669"/>
    <property type="project" value="UniProtKB-KW"/>
</dbReference>
<gene>
    <name evidence="26" type="primary">LOC105364436</name>
</gene>
<dbReference type="CDD" id="cd07967">
    <property type="entry name" value="OBF_DNA_ligase_III"/>
    <property type="match status" value="1"/>
</dbReference>
<dbReference type="KEGG" id="csol:105364436"/>
<feature type="domain" description="BRCT" evidence="24">
    <location>
        <begin position="933"/>
        <end position="1027"/>
    </location>
</feature>
<dbReference type="Gene3D" id="3.30.470.30">
    <property type="entry name" value="DNA ligase/mRNA capping enzyme"/>
    <property type="match status" value="1"/>
</dbReference>
<evidence type="ECO:0000256" key="20">
    <source>
        <dbReference type="RuleBase" id="RU004196"/>
    </source>
</evidence>
<dbReference type="Pfam" id="PF04679">
    <property type="entry name" value="DNA_ligase_A_C"/>
    <property type="match status" value="1"/>
</dbReference>
<dbReference type="InterPro" id="IPR036420">
    <property type="entry name" value="BRCT_dom_sf"/>
</dbReference>
<dbReference type="InterPro" id="IPR016059">
    <property type="entry name" value="DNA_ligase_ATP-dep_CS"/>
</dbReference>
<keyword evidence="9 19" id="KW-0227">DNA damage</keyword>
<dbReference type="PROSITE" id="PS50160">
    <property type="entry name" value="DNA_LIGASE_A3"/>
    <property type="match status" value="1"/>
</dbReference>
<keyword evidence="25" id="KW-1185">Reference proteome</keyword>
<dbReference type="SUPFAM" id="SSF117018">
    <property type="entry name" value="ATP-dependent DNA ligase DNA-binding domain"/>
    <property type="match status" value="1"/>
</dbReference>
<dbReference type="InterPro" id="IPR012340">
    <property type="entry name" value="NA-bd_OB-fold"/>
</dbReference>
<dbReference type="Proteomes" id="UP000695007">
    <property type="component" value="Unplaced"/>
</dbReference>
<dbReference type="GO" id="GO:0006273">
    <property type="term" value="P:lagging strand elongation"/>
    <property type="evidence" value="ECO:0007669"/>
    <property type="project" value="TreeGrafter"/>
</dbReference>
<evidence type="ECO:0000256" key="7">
    <source>
        <dbReference type="ARBA" id="ARBA00022723"/>
    </source>
</evidence>
<evidence type="ECO:0000256" key="17">
    <source>
        <dbReference type="ARBA" id="ARBA00023306"/>
    </source>
</evidence>
<evidence type="ECO:0000313" key="26">
    <source>
        <dbReference type="RefSeq" id="XP_011500651.1"/>
    </source>
</evidence>
<dbReference type="PROSITE" id="PS50172">
    <property type="entry name" value="BRCT"/>
    <property type="match status" value="1"/>
</dbReference>
<evidence type="ECO:0000256" key="2">
    <source>
        <dbReference type="ARBA" id="ARBA00004123"/>
    </source>
</evidence>
<evidence type="ECO:0000256" key="15">
    <source>
        <dbReference type="ARBA" id="ARBA00023204"/>
    </source>
</evidence>
<dbReference type="InterPro" id="IPR036599">
    <property type="entry name" value="DNA_ligase_N_sf"/>
</dbReference>
<evidence type="ECO:0000256" key="16">
    <source>
        <dbReference type="ARBA" id="ARBA00023242"/>
    </source>
</evidence>
<keyword evidence="12 19" id="KW-0067">ATP-binding</keyword>
<comment type="similarity">
    <text evidence="3 20">Belongs to the ATP-dependent DNA ligase family.</text>
</comment>
<evidence type="ECO:0000256" key="9">
    <source>
        <dbReference type="ARBA" id="ARBA00022763"/>
    </source>
</evidence>
<keyword evidence="6" id="KW-0235">DNA replication</keyword>
<dbReference type="AlphaFoldDB" id="A0AAJ6YM87"/>
<dbReference type="FunFam" id="3.30.470.30:FF:000003">
    <property type="entry name" value="DNA ligase"/>
    <property type="match status" value="1"/>
</dbReference>
<keyword evidence="5" id="KW-0132">Cell division</keyword>
<dbReference type="PANTHER" id="PTHR45674:SF9">
    <property type="entry name" value="DNA LIGASE 3"/>
    <property type="match status" value="1"/>
</dbReference>
<protein>
    <recommendedName>
        <fullName evidence="19">DNA ligase</fullName>
        <ecNumber evidence="19">6.5.1.1</ecNumber>
    </recommendedName>
</protein>
<keyword evidence="16" id="KW-0539">Nucleus</keyword>
<dbReference type="PROSITE" id="PS50064">
    <property type="entry name" value="ZF_PARP_2"/>
    <property type="match status" value="1"/>
</dbReference>
<dbReference type="Gene3D" id="1.10.3260.10">
    <property type="entry name" value="DNA ligase, ATP-dependent, N-terminal domain"/>
    <property type="match status" value="1"/>
</dbReference>
<feature type="compositionally biased region" description="Low complexity" evidence="21">
    <location>
        <begin position="809"/>
        <end position="819"/>
    </location>
</feature>
<dbReference type="CTD" id="41518"/>
<keyword evidence="4 19" id="KW-0436">Ligase</keyword>
<keyword evidence="17" id="KW-0131">Cell cycle</keyword>
<evidence type="ECO:0000256" key="1">
    <source>
        <dbReference type="ARBA" id="ARBA00001946"/>
    </source>
</evidence>
<dbReference type="GO" id="GO:0070421">
    <property type="term" value="C:DNA ligase III-XRCC1 complex"/>
    <property type="evidence" value="ECO:0007669"/>
    <property type="project" value="TreeGrafter"/>
</dbReference>
<accession>A0AAJ6YM87</accession>
<evidence type="ECO:0000256" key="11">
    <source>
        <dbReference type="ARBA" id="ARBA00022833"/>
    </source>
</evidence>
<dbReference type="FunFam" id="1.10.3260.10:FF:000002">
    <property type="entry name" value="DNA ligase"/>
    <property type="match status" value="1"/>
</dbReference>
<feature type="domain" description="PARP-type" evidence="22">
    <location>
        <begin position="12"/>
        <end position="104"/>
    </location>
</feature>
<evidence type="ECO:0000259" key="22">
    <source>
        <dbReference type="PROSITE" id="PS50064"/>
    </source>
</evidence>
<dbReference type="InterPro" id="IPR001357">
    <property type="entry name" value="BRCT_dom"/>
</dbReference>
<dbReference type="Pfam" id="PF01068">
    <property type="entry name" value="DNA_ligase_A_M"/>
    <property type="match status" value="1"/>
</dbReference>
<proteinExistence type="inferred from homology"/>
<dbReference type="SUPFAM" id="SSF56091">
    <property type="entry name" value="DNA ligase/mRNA capping enzyme, catalytic domain"/>
    <property type="match status" value="1"/>
</dbReference>
<evidence type="ECO:0000256" key="8">
    <source>
        <dbReference type="ARBA" id="ARBA00022741"/>
    </source>
</evidence>
<evidence type="ECO:0000259" key="23">
    <source>
        <dbReference type="PROSITE" id="PS50160"/>
    </source>
</evidence>
<keyword evidence="15 19" id="KW-0234">DNA repair</keyword>
<keyword evidence="14 19" id="KW-0233">DNA recombination</keyword>
<evidence type="ECO:0000256" key="10">
    <source>
        <dbReference type="ARBA" id="ARBA00022771"/>
    </source>
</evidence>
<keyword evidence="11" id="KW-0862">Zinc</keyword>
<evidence type="ECO:0000256" key="14">
    <source>
        <dbReference type="ARBA" id="ARBA00023172"/>
    </source>
</evidence>
<feature type="domain" description="ATP-dependent DNA ligase family profile" evidence="23">
    <location>
        <begin position="510"/>
        <end position="644"/>
    </location>
</feature>
<feature type="region of interest" description="Disordered" evidence="21">
    <location>
        <begin position="789"/>
        <end position="820"/>
    </location>
</feature>
<sequence>MSDLNQEEAKQFEIERADNSINKCEKCRYLLLKGDLMIIQYKENSRGEGLVRDTWYHVGCIFEELSKQPSMTKRIVNPEYDIRKWNLLYDRDKDFVMKKFAEFHPADSFKATKQKAKLSMTKETYNKKLANNAIDDVGTSSSKITDNYEKKDSYSREFKTLVKKKPTQDNMFSEFQRICDEISSCSSYLEKTAIVKRMFTKGSEKDGFTGDIVLWCRLLLPGTAKRIYNLQSKALIKLFARILNEDEKLMIEDLEEGDVAQTIKTFYQRNSTIKFNMRSELTLQEVDEFLEKLSTLTKEEEQIYHFKSILRRCTPDDLKMIIRLIKHDLRINAGPKHILEAIHDDAYAAFQVSRDLPFIIRRCLDRSSKASVFSLEKASTSTSLPAPSKLTKSPKSGKIASVALMTPVLPMLAEACKSVDMAMEKCPRGMLSEVKYDGERVQIHKMGKEFCYFSRSLKPVLAHKVNFLKDCIPKAFPEGDDLILDAEILLIDTTNGQPLPFGTLGVHKKAKFKNASVCLFVFDIIYYNGKSLMDRPIIERRELLQKKMMPIPNRIVLSEIQEINDSKILTEMILKTFKLRLEGLVLKSVDSKYEPGKRHWLKIKKDYLFEGAMADSADLVVVGAWYGTGHKGGIMSIFLMGCYDPDRDIWLTVTKVHTGHDDATLTELQYSLDMVKISKDPNLLPKWLRANKPMIPDFVARDPKNQPVWEITGAEFTNQGVHTADGISIRFPRVTRIREDKNWETATNLHELKELFNKSTESIDYSLLLGSHQQKRPADDDCNLEIKAKKQKQSSCQESSSPGDEKATNSRTININNSNEGLKMEIDEREEHKATVKLKGRDKNTMVNKSPGKILTKFLNKNKVLEEEEKERSKSSNDSEEENRAKFYSFIGTDYIEYSAAGSPLNWINDRKPPKYLPKDAKPINEPVESKMKLRCLLSNARVYIANDLDPEKRKAARRTLKTLGAAILSRAEQNEATHVIHGCASVAATILLEPTDIPKSARHVTESWIYATAANCKVENIMDHAVTLSGAYCSCPCPHHKD</sequence>
<dbReference type="PROSITE" id="PS00333">
    <property type="entry name" value="DNA_LIGASE_A2"/>
    <property type="match status" value="1"/>
</dbReference>
<dbReference type="InterPro" id="IPR001510">
    <property type="entry name" value="Znf_PARP"/>
</dbReference>
<dbReference type="GO" id="GO:0003677">
    <property type="term" value="F:DNA binding"/>
    <property type="evidence" value="ECO:0007669"/>
    <property type="project" value="InterPro"/>
</dbReference>
<dbReference type="GO" id="GO:0051301">
    <property type="term" value="P:cell division"/>
    <property type="evidence" value="ECO:0007669"/>
    <property type="project" value="UniProtKB-KW"/>
</dbReference>
<keyword evidence="8 19" id="KW-0547">Nucleotide-binding</keyword>
<dbReference type="RefSeq" id="XP_011500651.1">
    <property type="nucleotide sequence ID" value="XM_011502349.1"/>
</dbReference>
<dbReference type="InterPro" id="IPR000977">
    <property type="entry name" value="DNA_ligase_ATP-dep"/>
</dbReference>
<dbReference type="NCBIfam" id="TIGR00574">
    <property type="entry name" value="dnl1"/>
    <property type="match status" value="1"/>
</dbReference>
<dbReference type="Pfam" id="PF04675">
    <property type="entry name" value="DNA_ligase_A_N"/>
    <property type="match status" value="1"/>
</dbReference>
<dbReference type="GO" id="GO:0006310">
    <property type="term" value="P:DNA recombination"/>
    <property type="evidence" value="ECO:0007669"/>
    <property type="project" value="UniProtKB-KW"/>
</dbReference>
<evidence type="ECO:0000313" key="25">
    <source>
        <dbReference type="Proteomes" id="UP000695007"/>
    </source>
</evidence>
<dbReference type="Gene3D" id="3.30.1490.70">
    <property type="match status" value="1"/>
</dbReference>
<keyword evidence="13" id="KW-0460">Magnesium</keyword>
<comment type="cofactor">
    <cofactor evidence="1">
        <name>Mg(2+)</name>
        <dbReference type="ChEBI" id="CHEBI:18420"/>
    </cofactor>
</comment>
<evidence type="ECO:0000256" key="18">
    <source>
        <dbReference type="ARBA" id="ARBA00034003"/>
    </source>
</evidence>
<evidence type="ECO:0000259" key="24">
    <source>
        <dbReference type="PROSITE" id="PS50172"/>
    </source>
</evidence>
<evidence type="ECO:0000256" key="19">
    <source>
        <dbReference type="RuleBase" id="RU000617"/>
    </source>
</evidence>
<dbReference type="SUPFAM" id="SSF52113">
    <property type="entry name" value="BRCT domain"/>
    <property type="match status" value="1"/>
</dbReference>
<dbReference type="InterPro" id="IPR012309">
    <property type="entry name" value="DNA_ligase_ATP-dep_C"/>
</dbReference>
<dbReference type="GO" id="GO:0006302">
    <property type="term" value="P:double-strand break repair"/>
    <property type="evidence" value="ECO:0007669"/>
    <property type="project" value="TreeGrafter"/>
</dbReference>
<dbReference type="Gene3D" id="2.40.50.140">
    <property type="entry name" value="Nucleic acid-binding proteins"/>
    <property type="match status" value="1"/>
</dbReference>
<evidence type="ECO:0000256" key="4">
    <source>
        <dbReference type="ARBA" id="ARBA00022598"/>
    </source>
</evidence>
<dbReference type="GO" id="GO:0071897">
    <property type="term" value="P:DNA biosynthetic process"/>
    <property type="evidence" value="ECO:0007669"/>
    <property type="project" value="InterPro"/>
</dbReference>
<comment type="catalytic activity">
    <reaction evidence="18 19">
        <text>ATP + (deoxyribonucleotide)n-3'-hydroxyl + 5'-phospho-(deoxyribonucleotide)m = (deoxyribonucleotide)n+m + AMP + diphosphate.</text>
        <dbReference type="EC" id="6.5.1.1"/>
    </reaction>
</comment>
<evidence type="ECO:0000256" key="12">
    <source>
        <dbReference type="ARBA" id="ARBA00022840"/>
    </source>
</evidence>
<keyword evidence="7" id="KW-0479">Metal-binding</keyword>
<dbReference type="PANTHER" id="PTHR45674">
    <property type="entry name" value="DNA LIGASE 1/3 FAMILY MEMBER"/>
    <property type="match status" value="1"/>
</dbReference>
<evidence type="ECO:0000256" key="21">
    <source>
        <dbReference type="SAM" id="MobiDB-lite"/>
    </source>
</evidence>
<dbReference type="InterPro" id="IPR012310">
    <property type="entry name" value="DNA_ligase_ATP-dep_cent"/>
</dbReference>
<dbReference type="InterPro" id="IPR036957">
    <property type="entry name" value="Znf_PARP_sf"/>
</dbReference>
<dbReference type="GO" id="GO:0008270">
    <property type="term" value="F:zinc ion binding"/>
    <property type="evidence" value="ECO:0007669"/>
    <property type="project" value="UniProtKB-KW"/>
</dbReference>
<name>A0AAJ6YM87_9HYME</name>